<evidence type="ECO:0000259" key="2">
    <source>
        <dbReference type="Pfam" id="PF23335"/>
    </source>
</evidence>
<evidence type="ECO:0000313" key="3">
    <source>
        <dbReference type="EMBL" id="EGW15182.1"/>
    </source>
</evidence>
<sequence length="113" mass="12594">MTGQYFGCFLSQYLSKLSCTAASVARILGVLSPYINFLLAAALALLPRLVRWRLCRLVAVVVQTMVDIHIVVQVRNVLNDAVDLLEFRDRVIKASLNHGHLVVSTSLQCYVFS</sequence>
<feature type="transmembrane region" description="Helical" evidence="1">
    <location>
        <begin position="24"/>
        <end position="46"/>
    </location>
</feature>
<dbReference type="GO" id="GO:0005929">
    <property type="term" value="C:cilium"/>
    <property type="evidence" value="ECO:0007669"/>
    <property type="project" value="TreeGrafter"/>
</dbReference>
<name>G3INZ8_CRIGR</name>
<keyword evidence="3" id="KW-0282">Flagellum</keyword>
<dbReference type="AlphaFoldDB" id="G3INZ8"/>
<feature type="domain" description="IFT80 second beta-propeller" evidence="2">
    <location>
        <begin position="70"/>
        <end position="113"/>
    </location>
</feature>
<dbReference type="STRING" id="10029.G3INZ8"/>
<protein>
    <submittedName>
        <fullName evidence="3">Intraflagellar transport protein 80-like</fullName>
    </submittedName>
</protein>
<keyword evidence="3" id="KW-0966">Cell projection</keyword>
<organism evidence="3 4">
    <name type="scientific">Cricetulus griseus</name>
    <name type="common">Chinese hamster</name>
    <name type="synonym">Cricetulus barabensis griseus</name>
    <dbReference type="NCBI Taxonomy" id="10029"/>
    <lineage>
        <taxon>Eukaryota</taxon>
        <taxon>Metazoa</taxon>
        <taxon>Chordata</taxon>
        <taxon>Craniata</taxon>
        <taxon>Vertebrata</taxon>
        <taxon>Euteleostomi</taxon>
        <taxon>Mammalia</taxon>
        <taxon>Eutheria</taxon>
        <taxon>Euarchontoglires</taxon>
        <taxon>Glires</taxon>
        <taxon>Rodentia</taxon>
        <taxon>Myomorpha</taxon>
        <taxon>Muroidea</taxon>
        <taxon>Cricetidae</taxon>
        <taxon>Cricetinae</taxon>
        <taxon>Cricetulus</taxon>
    </lineage>
</organism>
<keyword evidence="1" id="KW-0472">Membrane</keyword>
<evidence type="ECO:0000313" key="4">
    <source>
        <dbReference type="Proteomes" id="UP000001075"/>
    </source>
</evidence>
<dbReference type="InParanoid" id="G3INZ8"/>
<dbReference type="EMBL" id="JH008171">
    <property type="protein sequence ID" value="EGW15182.1"/>
    <property type="molecule type" value="Genomic_DNA"/>
</dbReference>
<evidence type="ECO:0000256" key="1">
    <source>
        <dbReference type="SAM" id="Phobius"/>
    </source>
</evidence>
<dbReference type="GO" id="GO:0005813">
    <property type="term" value="C:centrosome"/>
    <property type="evidence" value="ECO:0007669"/>
    <property type="project" value="TreeGrafter"/>
</dbReference>
<dbReference type="PANTHER" id="PTHR24098:SF11">
    <property type="entry name" value="INTRAFLAGELLAR TRANSPORT PROTEIN 80 HOMOLOG"/>
    <property type="match status" value="1"/>
</dbReference>
<dbReference type="PANTHER" id="PTHR24098">
    <property type="entry name" value="OUTER SEGMENT 5"/>
    <property type="match status" value="1"/>
</dbReference>
<proteinExistence type="predicted"/>
<gene>
    <name evidence="3" type="ORF">I79_025697</name>
</gene>
<keyword evidence="1" id="KW-1133">Transmembrane helix</keyword>
<dbReference type="GO" id="GO:0030992">
    <property type="term" value="C:intraciliary transport particle B"/>
    <property type="evidence" value="ECO:0007669"/>
    <property type="project" value="TreeGrafter"/>
</dbReference>
<keyword evidence="3" id="KW-0969">Cilium</keyword>
<accession>G3INZ8</accession>
<dbReference type="InterPro" id="IPR056456">
    <property type="entry name" value="Beta-prop_IFT80_2nd"/>
</dbReference>
<dbReference type="GO" id="GO:0060271">
    <property type="term" value="P:cilium assembly"/>
    <property type="evidence" value="ECO:0007669"/>
    <property type="project" value="TreeGrafter"/>
</dbReference>
<reference evidence="4" key="1">
    <citation type="journal article" date="2011" name="Nat. Biotechnol.">
        <title>The genomic sequence of the Chinese hamster ovary (CHO)-K1 cell line.</title>
        <authorList>
            <person name="Xu X."/>
            <person name="Nagarajan H."/>
            <person name="Lewis N.E."/>
            <person name="Pan S."/>
            <person name="Cai Z."/>
            <person name="Liu X."/>
            <person name="Chen W."/>
            <person name="Xie M."/>
            <person name="Wang W."/>
            <person name="Hammond S."/>
            <person name="Andersen M.R."/>
            <person name="Neff N."/>
            <person name="Passarelli B."/>
            <person name="Koh W."/>
            <person name="Fan H.C."/>
            <person name="Wang J."/>
            <person name="Gui Y."/>
            <person name="Lee K.H."/>
            <person name="Betenbaugh M.J."/>
            <person name="Quake S.R."/>
            <person name="Famili I."/>
            <person name="Palsson B.O."/>
            <person name="Wang J."/>
        </authorList>
    </citation>
    <scope>NUCLEOTIDE SEQUENCE [LARGE SCALE GENOMIC DNA]</scope>
    <source>
        <strain evidence="4">CHO K1 cell line</strain>
    </source>
</reference>
<dbReference type="Pfam" id="PF23335">
    <property type="entry name" value="Beta-prop_IFT80_2nd"/>
    <property type="match status" value="1"/>
</dbReference>
<keyword evidence="1" id="KW-0812">Transmembrane</keyword>
<dbReference type="Proteomes" id="UP000001075">
    <property type="component" value="Unassembled WGS sequence"/>
</dbReference>